<dbReference type="RefSeq" id="WP_425576429.1">
    <property type="nucleotide sequence ID" value="NZ_BAAATJ010000035.1"/>
</dbReference>
<evidence type="ECO:0000313" key="3">
    <source>
        <dbReference type="EMBL" id="GAA2415677.1"/>
    </source>
</evidence>
<keyword evidence="1" id="KW-0472">Membrane</keyword>
<evidence type="ECO:0000256" key="1">
    <source>
        <dbReference type="SAM" id="Phobius"/>
    </source>
</evidence>
<comment type="caution">
    <text evidence="3">The sequence shown here is derived from an EMBL/GenBank/DDBJ whole genome shotgun (WGS) entry which is preliminary data.</text>
</comment>
<proteinExistence type="predicted"/>
<dbReference type="EMBL" id="BAAATJ010000035">
    <property type="protein sequence ID" value="GAA2415677.1"/>
    <property type="molecule type" value="Genomic_DNA"/>
</dbReference>
<dbReference type="SMART" id="SM00357">
    <property type="entry name" value="CSP"/>
    <property type="match status" value="1"/>
</dbReference>
<dbReference type="PROSITE" id="PS51857">
    <property type="entry name" value="CSD_2"/>
    <property type="match status" value="1"/>
</dbReference>
<name>A0ABN3IW63_9ACTN</name>
<feature type="transmembrane region" description="Helical" evidence="1">
    <location>
        <begin position="104"/>
        <end position="125"/>
    </location>
</feature>
<keyword evidence="4" id="KW-1185">Reference proteome</keyword>
<dbReference type="InterPro" id="IPR002059">
    <property type="entry name" value="CSP_DNA-bd"/>
</dbReference>
<reference evidence="3 4" key="1">
    <citation type="journal article" date="2019" name="Int. J. Syst. Evol. Microbiol.">
        <title>The Global Catalogue of Microorganisms (GCM) 10K type strain sequencing project: providing services to taxonomists for standard genome sequencing and annotation.</title>
        <authorList>
            <consortium name="The Broad Institute Genomics Platform"/>
            <consortium name="The Broad Institute Genome Sequencing Center for Infectious Disease"/>
            <person name="Wu L."/>
            <person name="Ma J."/>
        </authorList>
    </citation>
    <scope>NUCLEOTIDE SEQUENCE [LARGE SCALE GENOMIC DNA]</scope>
    <source>
        <strain evidence="3 4">JCM 6921</strain>
    </source>
</reference>
<dbReference type="InterPro" id="IPR012340">
    <property type="entry name" value="NA-bd_OB-fold"/>
</dbReference>
<protein>
    <recommendedName>
        <fullName evidence="2">CSD domain-containing protein</fullName>
    </recommendedName>
</protein>
<organism evidence="3 4">
    <name type="scientific">Streptomyces glaucosporus</name>
    <dbReference type="NCBI Taxonomy" id="284044"/>
    <lineage>
        <taxon>Bacteria</taxon>
        <taxon>Bacillati</taxon>
        <taxon>Actinomycetota</taxon>
        <taxon>Actinomycetes</taxon>
        <taxon>Kitasatosporales</taxon>
        <taxon>Streptomycetaceae</taxon>
        <taxon>Streptomyces</taxon>
    </lineage>
</organism>
<sequence length="134" mass="15080">MAEGTVRWFDDVRGYGFIVPDDGSRWFDGPLGSDVTVPAHWEVHVDRTDIQRNGYKTLEPGERVSFDFKLDKAGKLRAVKVTQLGYYAPVPEVSPRDVADMPEWLGCCIGLIAAACLVAYGVWLVRTVWSDMNW</sequence>
<keyword evidence="1" id="KW-0812">Transmembrane</keyword>
<dbReference type="Proteomes" id="UP001500058">
    <property type="component" value="Unassembled WGS sequence"/>
</dbReference>
<dbReference type="PANTHER" id="PTHR46565:SF20">
    <property type="entry name" value="COLD SHOCK DOMAIN-CONTAINING PROTEIN 4"/>
    <property type="match status" value="1"/>
</dbReference>
<feature type="domain" description="CSD" evidence="2">
    <location>
        <begin position="1"/>
        <end position="83"/>
    </location>
</feature>
<accession>A0ABN3IW63</accession>
<keyword evidence="1" id="KW-1133">Transmembrane helix</keyword>
<dbReference type="SUPFAM" id="SSF50249">
    <property type="entry name" value="Nucleic acid-binding proteins"/>
    <property type="match status" value="1"/>
</dbReference>
<dbReference type="CDD" id="cd04458">
    <property type="entry name" value="CSP_CDS"/>
    <property type="match status" value="1"/>
</dbReference>
<evidence type="ECO:0000259" key="2">
    <source>
        <dbReference type="PROSITE" id="PS51857"/>
    </source>
</evidence>
<evidence type="ECO:0000313" key="4">
    <source>
        <dbReference type="Proteomes" id="UP001500058"/>
    </source>
</evidence>
<dbReference type="InterPro" id="IPR011129">
    <property type="entry name" value="CSD"/>
</dbReference>
<gene>
    <name evidence="3" type="ORF">GCM10010420_52110</name>
</gene>
<dbReference type="Gene3D" id="2.40.50.140">
    <property type="entry name" value="Nucleic acid-binding proteins"/>
    <property type="match status" value="1"/>
</dbReference>
<dbReference type="PANTHER" id="PTHR46565">
    <property type="entry name" value="COLD SHOCK DOMAIN PROTEIN 2"/>
    <property type="match status" value="1"/>
</dbReference>